<evidence type="ECO:0000259" key="9">
    <source>
        <dbReference type="PROSITE" id="PS50850"/>
    </source>
</evidence>
<dbReference type="Proteomes" id="UP000644875">
    <property type="component" value="Unassembled WGS sequence"/>
</dbReference>
<evidence type="ECO:0000256" key="4">
    <source>
        <dbReference type="ARBA" id="ARBA00022519"/>
    </source>
</evidence>
<dbReference type="PANTHER" id="PTHR23522:SF10">
    <property type="entry name" value="3-PHENYLPROPIONIC ACID TRANSPORTER-RELATED"/>
    <property type="match status" value="1"/>
</dbReference>
<keyword evidence="5 8" id="KW-0812">Transmembrane</keyword>
<dbReference type="EMBL" id="JAENBP010000002">
    <property type="protein sequence ID" value="MBJ8349430.1"/>
    <property type="molecule type" value="Genomic_DNA"/>
</dbReference>
<feature type="domain" description="Major facilitator superfamily (MFS) profile" evidence="9">
    <location>
        <begin position="192"/>
        <end position="386"/>
    </location>
</feature>
<feature type="transmembrane region" description="Helical" evidence="8">
    <location>
        <begin position="356"/>
        <end position="374"/>
    </location>
</feature>
<dbReference type="AlphaFoldDB" id="A0A934P9N4"/>
<accession>A0A934P9N4</accession>
<dbReference type="SUPFAM" id="SSF103473">
    <property type="entry name" value="MFS general substrate transporter"/>
    <property type="match status" value="1"/>
</dbReference>
<proteinExistence type="predicted"/>
<feature type="transmembrane region" description="Helical" evidence="8">
    <location>
        <begin position="78"/>
        <end position="105"/>
    </location>
</feature>
<sequence length="386" mass="43318">MLKKRRKEYFSYFLMYNFYFLAWSLFSTLISVYLLNIGFRPSQVSMVVSMSFLASMVGQPIIGYLNDRYNNKKVILTLFSLSIFGGIGMLLTENIWLITLCYSWVLLTLNGNSPALEHIAATGQFPYGRIRIWGTIGFATGAQLAGFLYDYIAPKAIFIAFLIGIVLSFIGVLGIPISEKHKNDDTSKKVSPLLLFKNQTFIYYLLVSALISGVMMSGHTFVPALLQNSGLSVGHASSVVAIAVICEAPLIFFSYSFMDKYKSKTLLFLPVLLFTLQYTVYAFDSSIFFKIIVTLLAKHTGSMMFIMVNLKIISSLVDKKIIITALAVAQTMLSLSSIVFQNIIGFILDHFSYEMMSWFLVVTLILAILLIRLIPLPDGKEQQLFS</sequence>
<evidence type="ECO:0000256" key="1">
    <source>
        <dbReference type="ARBA" id="ARBA00004429"/>
    </source>
</evidence>
<evidence type="ECO:0000256" key="3">
    <source>
        <dbReference type="ARBA" id="ARBA00022475"/>
    </source>
</evidence>
<dbReference type="GO" id="GO:0005886">
    <property type="term" value="C:plasma membrane"/>
    <property type="evidence" value="ECO:0007669"/>
    <property type="project" value="UniProtKB-SubCell"/>
</dbReference>
<keyword evidence="3" id="KW-1003">Cell membrane</keyword>
<feature type="transmembrane region" description="Helical" evidence="8">
    <location>
        <begin position="233"/>
        <end position="253"/>
    </location>
</feature>
<dbReference type="GO" id="GO:0015528">
    <property type="term" value="F:lactose:proton symporter activity"/>
    <property type="evidence" value="ECO:0007669"/>
    <property type="project" value="TreeGrafter"/>
</dbReference>
<reference evidence="10 11" key="1">
    <citation type="journal article" date="2021" name="Int. J. Syst. Evol. Microbiol.">
        <title>Streptococcus vicugnae sp. nov., isolated from faeces of alpacas (Vicugna pacos) and cattle (Bos taurus), Streptococcus zalophi sp. nov., and Streptococcus pacificus sp. nov., isolated from respiratory tract of California sea lions (Zalophus californianus).</title>
        <authorList>
            <person name="Volokhov D.V."/>
            <person name="Zagorodnyaya T.A."/>
            <person name="Shen Z."/>
            <person name="Blom J."/>
            <person name="Furtak V.A."/>
            <person name="Eisenberg T."/>
            <person name="Fan P."/>
            <person name="Jeong K.C."/>
            <person name="Gao Y."/>
            <person name="Zhang S."/>
            <person name="Amselle M."/>
        </authorList>
    </citation>
    <scope>NUCLEOTIDE SEQUENCE [LARGE SCALE GENOMIC DNA]</scope>
    <source>
        <strain evidence="11">CSL7508-lung</strain>
    </source>
</reference>
<dbReference type="InterPro" id="IPR024989">
    <property type="entry name" value="MFS_assoc_dom"/>
</dbReference>
<evidence type="ECO:0000256" key="8">
    <source>
        <dbReference type="SAM" id="Phobius"/>
    </source>
</evidence>
<feature type="transmembrane region" description="Helical" evidence="8">
    <location>
        <begin position="156"/>
        <end position="179"/>
    </location>
</feature>
<keyword evidence="7 8" id="KW-0472">Membrane</keyword>
<feature type="transmembrane region" description="Helical" evidence="8">
    <location>
        <begin position="47"/>
        <end position="66"/>
    </location>
</feature>
<dbReference type="PANTHER" id="PTHR23522">
    <property type="entry name" value="BLL5896 PROTEIN"/>
    <property type="match status" value="1"/>
</dbReference>
<dbReference type="Pfam" id="PF12832">
    <property type="entry name" value="MFS_1_like"/>
    <property type="match status" value="1"/>
</dbReference>
<evidence type="ECO:0000256" key="2">
    <source>
        <dbReference type="ARBA" id="ARBA00022448"/>
    </source>
</evidence>
<comment type="subcellular location">
    <subcellularLocation>
        <location evidence="1">Cell inner membrane</location>
        <topology evidence="1">Multi-pass membrane protein</topology>
    </subcellularLocation>
</comment>
<evidence type="ECO:0000313" key="11">
    <source>
        <dbReference type="Proteomes" id="UP000644875"/>
    </source>
</evidence>
<evidence type="ECO:0000256" key="5">
    <source>
        <dbReference type="ARBA" id="ARBA00022692"/>
    </source>
</evidence>
<evidence type="ECO:0000313" key="10">
    <source>
        <dbReference type="EMBL" id="MBJ8349430.1"/>
    </source>
</evidence>
<feature type="transmembrane region" description="Helical" evidence="8">
    <location>
        <begin position="200"/>
        <end position="221"/>
    </location>
</feature>
<keyword evidence="2" id="KW-0813">Transport</keyword>
<evidence type="ECO:0000256" key="7">
    <source>
        <dbReference type="ARBA" id="ARBA00023136"/>
    </source>
</evidence>
<dbReference type="PROSITE" id="PS50850">
    <property type="entry name" value="MFS"/>
    <property type="match status" value="1"/>
</dbReference>
<protein>
    <submittedName>
        <fullName evidence="10">MFS transporter</fullName>
    </submittedName>
</protein>
<feature type="transmembrane region" description="Helical" evidence="8">
    <location>
        <begin position="322"/>
        <end position="344"/>
    </location>
</feature>
<feature type="transmembrane region" description="Helical" evidence="8">
    <location>
        <begin position="265"/>
        <end position="281"/>
    </location>
</feature>
<dbReference type="InterPro" id="IPR020846">
    <property type="entry name" value="MFS_dom"/>
</dbReference>
<keyword evidence="4" id="KW-0997">Cell inner membrane</keyword>
<dbReference type="Gene3D" id="1.20.1250.20">
    <property type="entry name" value="MFS general substrate transporter like domains"/>
    <property type="match status" value="2"/>
</dbReference>
<dbReference type="GO" id="GO:0030395">
    <property type="term" value="F:lactose binding"/>
    <property type="evidence" value="ECO:0007669"/>
    <property type="project" value="TreeGrafter"/>
</dbReference>
<organism evidence="10 11">
    <name type="scientific">Streptococcus zalophi</name>
    <dbReference type="NCBI Taxonomy" id="640031"/>
    <lineage>
        <taxon>Bacteria</taxon>
        <taxon>Bacillati</taxon>
        <taxon>Bacillota</taxon>
        <taxon>Bacilli</taxon>
        <taxon>Lactobacillales</taxon>
        <taxon>Streptococcaceae</taxon>
        <taxon>Streptococcus</taxon>
    </lineage>
</organism>
<feature type="transmembrane region" description="Helical" evidence="8">
    <location>
        <begin position="287"/>
        <end position="310"/>
    </location>
</feature>
<evidence type="ECO:0000256" key="6">
    <source>
        <dbReference type="ARBA" id="ARBA00022989"/>
    </source>
</evidence>
<gene>
    <name evidence="10" type="ORF">JHK64_02125</name>
</gene>
<feature type="transmembrane region" description="Helical" evidence="8">
    <location>
        <begin position="12"/>
        <end position="35"/>
    </location>
</feature>
<comment type="caution">
    <text evidence="10">The sequence shown here is derived from an EMBL/GenBank/DDBJ whole genome shotgun (WGS) entry which is preliminary data.</text>
</comment>
<name>A0A934P9N4_9STRE</name>
<keyword evidence="6 8" id="KW-1133">Transmembrane helix</keyword>
<dbReference type="InterPro" id="IPR036259">
    <property type="entry name" value="MFS_trans_sf"/>
</dbReference>
<keyword evidence="11" id="KW-1185">Reference proteome</keyword>